<organism evidence="3 4">
    <name type="scientific">candidate division MSBL1 archaeon SCGC-AAA259E17</name>
    <dbReference type="NCBI Taxonomy" id="1698263"/>
    <lineage>
        <taxon>Archaea</taxon>
        <taxon>Methanobacteriati</taxon>
        <taxon>Methanobacteriota</taxon>
        <taxon>candidate division MSBL1</taxon>
    </lineage>
</organism>
<dbReference type="InterPro" id="IPR035965">
    <property type="entry name" value="PAS-like_dom_sf"/>
</dbReference>
<dbReference type="Gene3D" id="3.30.450.20">
    <property type="entry name" value="PAS domain"/>
    <property type="match status" value="2"/>
</dbReference>
<dbReference type="SUPFAM" id="SSF55785">
    <property type="entry name" value="PYP-like sensor domain (PAS domain)"/>
    <property type="match status" value="2"/>
</dbReference>
<dbReference type="CDD" id="cd00130">
    <property type="entry name" value="PAS"/>
    <property type="match status" value="2"/>
</dbReference>
<dbReference type="InterPro" id="IPR052155">
    <property type="entry name" value="Biofilm_reg_signaling"/>
</dbReference>
<dbReference type="Pfam" id="PF08448">
    <property type="entry name" value="PAS_4"/>
    <property type="match status" value="2"/>
</dbReference>
<dbReference type="InterPro" id="IPR013656">
    <property type="entry name" value="PAS_4"/>
</dbReference>
<dbReference type="EMBL" id="LHXN01000116">
    <property type="protein sequence ID" value="KXA91295.1"/>
    <property type="molecule type" value="Genomic_DNA"/>
</dbReference>
<dbReference type="PANTHER" id="PTHR44757:SF2">
    <property type="entry name" value="BIOFILM ARCHITECTURE MAINTENANCE PROTEIN MBAA"/>
    <property type="match status" value="1"/>
</dbReference>
<proteinExistence type="predicted"/>
<feature type="domain" description="PAC" evidence="2">
    <location>
        <begin position="228"/>
        <end position="280"/>
    </location>
</feature>
<evidence type="ECO:0000313" key="3">
    <source>
        <dbReference type="EMBL" id="KXA91295.1"/>
    </source>
</evidence>
<gene>
    <name evidence="3" type="ORF">AKJ64_04825</name>
</gene>
<evidence type="ECO:0000259" key="1">
    <source>
        <dbReference type="PROSITE" id="PS50112"/>
    </source>
</evidence>
<evidence type="ECO:0000313" key="4">
    <source>
        <dbReference type="Proteomes" id="UP000070373"/>
    </source>
</evidence>
<evidence type="ECO:0008006" key="5">
    <source>
        <dbReference type="Google" id="ProtNLM"/>
    </source>
</evidence>
<sequence length="309" mass="35611">MYASDITDLKKTEEKLEKERDLLNKITETSPVGITVLDTEGQIVFANEEAERVLGLPEEEVTRRTFDDAKWKITDYEGDPFPKEELPFRKVMETKEPVYDVRHAIEWPSGERKLLSVNAAPIFDSTGDLDKIVATIENVTEREQNRRKLQESNLQLEAIFNDPEVFVGILDSDGTVLKANEAALAFVGASHSEIEGEKFWNTPWWEHSPELQEKLRKGIERAKTGEIVRFEATHIGKNEKEITVDFSLRPVRDEDNNIPQLIAVGKDITDRKEVEEKIRELNQFRERIIRDANIFFLSFGMRIRIGPSR</sequence>
<dbReference type="FunFam" id="3.30.450.20:FF:000155">
    <property type="entry name" value="Sensor histidine kinase TodS"/>
    <property type="match status" value="1"/>
</dbReference>
<feature type="domain" description="PAS" evidence="1">
    <location>
        <begin position="152"/>
        <end position="226"/>
    </location>
</feature>
<dbReference type="SMART" id="SM00086">
    <property type="entry name" value="PAC"/>
    <property type="match status" value="2"/>
</dbReference>
<dbReference type="SMART" id="SM00091">
    <property type="entry name" value="PAS"/>
    <property type="match status" value="2"/>
</dbReference>
<reference evidence="3 4" key="1">
    <citation type="journal article" date="2016" name="Sci. Rep.">
        <title>Metabolic traits of an uncultured archaeal lineage -MSBL1- from brine pools of the Red Sea.</title>
        <authorList>
            <person name="Mwirichia R."/>
            <person name="Alam I."/>
            <person name="Rashid M."/>
            <person name="Vinu M."/>
            <person name="Ba-Alawi W."/>
            <person name="Anthony Kamau A."/>
            <person name="Kamanda Ngugi D."/>
            <person name="Goker M."/>
            <person name="Klenk H.P."/>
            <person name="Bajic V."/>
            <person name="Stingl U."/>
        </authorList>
    </citation>
    <scope>NUCLEOTIDE SEQUENCE [LARGE SCALE GENOMIC DNA]</scope>
    <source>
        <strain evidence="3">SCGC-AAA259E17</strain>
    </source>
</reference>
<dbReference type="InterPro" id="IPR000700">
    <property type="entry name" value="PAS-assoc_C"/>
</dbReference>
<feature type="domain" description="PAC" evidence="2">
    <location>
        <begin position="99"/>
        <end position="151"/>
    </location>
</feature>
<keyword evidence="4" id="KW-1185">Reference proteome</keyword>
<dbReference type="Proteomes" id="UP000070373">
    <property type="component" value="Unassembled WGS sequence"/>
</dbReference>
<dbReference type="NCBIfam" id="TIGR00229">
    <property type="entry name" value="sensory_box"/>
    <property type="match status" value="2"/>
</dbReference>
<dbReference type="InterPro" id="IPR001610">
    <property type="entry name" value="PAC"/>
</dbReference>
<feature type="domain" description="PAS" evidence="1">
    <location>
        <begin position="19"/>
        <end position="65"/>
    </location>
</feature>
<dbReference type="PROSITE" id="PS50112">
    <property type="entry name" value="PAS"/>
    <property type="match status" value="2"/>
</dbReference>
<protein>
    <recommendedName>
        <fullName evidence="5">PAS domain S-box protein</fullName>
    </recommendedName>
</protein>
<dbReference type="PANTHER" id="PTHR44757">
    <property type="entry name" value="DIGUANYLATE CYCLASE DGCP"/>
    <property type="match status" value="1"/>
</dbReference>
<name>A0A133UAU0_9EURY</name>
<comment type="caution">
    <text evidence="3">The sequence shown here is derived from an EMBL/GenBank/DDBJ whole genome shotgun (WGS) entry which is preliminary data.</text>
</comment>
<dbReference type="InterPro" id="IPR000014">
    <property type="entry name" value="PAS"/>
</dbReference>
<dbReference type="AlphaFoldDB" id="A0A133UAU0"/>
<evidence type="ECO:0000259" key="2">
    <source>
        <dbReference type="PROSITE" id="PS50113"/>
    </source>
</evidence>
<accession>A0A133UAU0</accession>
<dbReference type="PROSITE" id="PS50113">
    <property type="entry name" value="PAC"/>
    <property type="match status" value="3"/>
</dbReference>
<feature type="domain" description="PAC" evidence="2">
    <location>
        <begin position="1"/>
        <end position="18"/>
    </location>
</feature>